<name>A0A0C9X7M1_9AGAR</name>
<accession>A0A0C9X7M1</accession>
<gene>
    <name evidence="1" type="ORF">K443DRAFT_132502</name>
</gene>
<organism evidence="1 2">
    <name type="scientific">Laccaria amethystina LaAM-08-1</name>
    <dbReference type="NCBI Taxonomy" id="1095629"/>
    <lineage>
        <taxon>Eukaryota</taxon>
        <taxon>Fungi</taxon>
        <taxon>Dikarya</taxon>
        <taxon>Basidiomycota</taxon>
        <taxon>Agaricomycotina</taxon>
        <taxon>Agaricomycetes</taxon>
        <taxon>Agaricomycetidae</taxon>
        <taxon>Agaricales</taxon>
        <taxon>Agaricineae</taxon>
        <taxon>Hydnangiaceae</taxon>
        <taxon>Laccaria</taxon>
    </lineage>
</organism>
<keyword evidence="2" id="KW-1185">Reference proteome</keyword>
<dbReference type="AlphaFoldDB" id="A0A0C9X7M1"/>
<dbReference type="OrthoDB" id="10355432at2759"/>
<dbReference type="Proteomes" id="UP000054477">
    <property type="component" value="Unassembled WGS sequence"/>
</dbReference>
<dbReference type="EMBL" id="KN838614">
    <property type="protein sequence ID" value="KIK01021.1"/>
    <property type="molecule type" value="Genomic_DNA"/>
</dbReference>
<protein>
    <submittedName>
        <fullName evidence="1">Uncharacterized protein</fullName>
    </submittedName>
</protein>
<evidence type="ECO:0000313" key="2">
    <source>
        <dbReference type="Proteomes" id="UP000054477"/>
    </source>
</evidence>
<reference evidence="1 2" key="1">
    <citation type="submission" date="2014-04" db="EMBL/GenBank/DDBJ databases">
        <authorList>
            <consortium name="DOE Joint Genome Institute"/>
            <person name="Kuo A."/>
            <person name="Kohler A."/>
            <person name="Nagy L.G."/>
            <person name="Floudas D."/>
            <person name="Copeland A."/>
            <person name="Barry K.W."/>
            <person name="Cichocki N."/>
            <person name="Veneault-Fourrey C."/>
            <person name="LaButti K."/>
            <person name="Lindquist E.A."/>
            <person name="Lipzen A."/>
            <person name="Lundell T."/>
            <person name="Morin E."/>
            <person name="Murat C."/>
            <person name="Sun H."/>
            <person name="Tunlid A."/>
            <person name="Henrissat B."/>
            <person name="Grigoriev I.V."/>
            <person name="Hibbett D.S."/>
            <person name="Martin F."/>
            <person name="Nordberg H.P."/>
            <person name="Cantor M.N."/>
            <person name="Hua S.X."/>
        </authorList>
    </citation>
    <scope>NUCLEOTIDE SEQUENCE [LARGE SCALE GENOMIC DNA]</scope>
    <source>
        <strain evidence="1 2">LaAM-08-1</strain>
    </source>
</reference>
<dbReference type="HOGENOM" id="CLU_1981935_0_0_1"/>
<evidence type="ECO:0000313" key="1">
    <source>
        <dbReference type="EMBL" id="KIK01021.1"/>
    </source>
</evidence>
<reference evidence="2" key="2">
    <citation type="submission" date="2015-01" db="EMBL/GenBank/DDBJ databases">
        <title>Evolutionary Origins and Diversification of the Mycorrhizal Mutualists.</title>
        <authorList>
            <consortium name="DOE Joint Genome Institute"/>
            <consortium name="Mycorrhizal Genomics Consortium"/>
            <person name="Kohler A."/>
            <person name="Kuo A."/>
            <person name="Nagy L.G."/>
            <person name="Floudas D."/>
            <person name="Copeland A."/>
            <person name="Barry K.W."/>
            <person name="Cichocki N."/>
            <person name="Veneault-Fourrey C."/>
            <person name="LaButti K."/>
            <person name="Lindquist E.A."/>
            <person name="Lipzen A."/>
            <person name="Lundell T."/>
            <person name="Morin E."/>
            <person name="Murat C."/>
            <person name="Riley R."/>
            <person name="Ohm R."/>
            <person name="Sun H."/>
            <person name="Tunlid A."/>
            <person name="Henrissat B."/>
            <person name="Grigoriev I.V."/>
            <person name="Hibbett D.S."/>
            <person name="Martin F."/>
        </authorList>
    </citation>
    <scope>NUCLEOTIDE SEQUENCE [LARGE SCALE GENOMIC DNA]</scope>
    <source>
        <strain evidence="2">LaAM-08-1</strain>
    </source>
</reference>
<proteinExistence type="predicted"/>
<sequence length="126" mass="14523">MSTDGTCTAICCGLCCKWYLNRLLVRVLNNYRHHIILSTSTVVQYECLNRLQRDADAATATATRGVVAHVSLNHSTRIRLTKALALSNRRTQSSLKKVRRWWCQHQRKWGVQVNDPPYYDPQPHCL</sequence>